<feature type="chain" id="PRO_5009524531" description="DUF4468 domain-containing protein" evidence="1">
    <location>
        <begin position="19"/>
        <end position="213"/>
    </location>
</feature>
<reference evidence="2 3" key="1">
    <citation type="journal article" date="2016" name="Nat. Commun.">
        <title>Thousands of microbial genomes shed light on interconnected biogeochemical processes in an aquifer system.</title>
        <authorList>
            <person name="Anantharaman K."/>
            <person name="Brown C.T."/>
            <person name="Hug L.A."/>
            <person name="Sharon I."/>
            <person name="Castelle C.J."/>
            <person name="Probst A.J."/>
            <person name="Thomas B.C."/>
            <person name="Singh A."/>
            <person name="Wilkins M.J."/>
            <person name="Karaoz U."/>
            <person name="Brodie E.L."/>
            <person name="Williams K.H."/>
            <person name="Hubbard S.S."/>
            <person name="Banfield J.F."/>
        </authorList>
    </citation>
    <scope>NUCLEOTIDE SEQUENCE [LARGE SCALE GENOMIC DNA]</scope>
</reference>
<name>A0A1F6G828_9PROT</name>
<accession>A0A1F6G828</accession>
<evidence type="ECO:0000313" key="3">
    <source>
        <dbReference type="Proteomes" id="UP000178449"/>
    </source>
</evidence>
<dbReference type="Proteomes" id="UP000178449">
    <property type="component" value="Unassembled WGS sequence"/>
</dbReference>
<dbReference type="STRING" id="1817772.A2527_04980"/>
<protein>
    <recommendedName>
        <fullName evidence="4">DUF4468 domain-containing protein</fullName>
    </recommendedName>
</protein>
<gene>
    <name evidence="2" type="ORF">A2527_04980</name>
</gene>
<dbReference type="EMBL" id="MFNE01000041">
    <property type="protein sequence ID" value="OGG94255.1"/>
    <property type="molecule type" value="Genomic_DNA"/>
</dbReference>
<feature type="signal peptide" evidence="1">
    <location>
        <begin position="1"/>
        <end position="18"/>
    </location>
</feature>
<evidence type="ECO:0000313" key="2">
    <source>
        <dbReference type="EMBL" id="OGG94255.1"/>
    </source>
</evidence>
<evidence type="ECO:0008006" key="4">
    <source>
        <dbReference type="Google" id="ProtNLM"/>
    </source>
</evidence>
<keyword evidence="1" id="KW-0732">Signal</keyword>
<dbReference type="AlphaFoldDB" id="A0A1F6G828"/>
<evidence type="ECO:0000256" key="1">
    <source>
        <dbReference type="SAM" id="SignalP"/>
    </source>
</evidence>
<organism evidence="2 3">
    <name type="scientific">Candidatus Lambdaproteobacteria bacterium RIFOXYD2_FULL_50_16</name>
    <dbReference type="NCBI Taxonomy" id="1817772"/>
    <lineage>
        <taxon>Bacteria</taxon>
        <taxon>Pseudomonadati</taxon>
        <taxon>Pseudomonadota</taxon>
        <taxon>Candidatus Lambdaproteobacteria</taxon>
    </lineage>
</organism>
<proteinExistence type="predicted"/>
<comment type="caution">
    <text evidence="2">The sequence shown here is derived from an EMBL/GenBank/DDBJ whole genome shotgun (WGS) entry which is preliminary data.</text>
</comment>
<sequence>MRFLALLLLLLLAPALWAQIDLKQIGQDRVDTQNLKVEKPAFYRFVAGVVKTSKPGLGNYGQVNLPLCQFEVGGVPLENLKNEAGKHIKFLSNPSCSQLVLEKLLVGGYGYDEKTIKSYQSRRCIYTLEKGLSPMMEYLTLRYEGDYLTLRQAGKDCPFCEAQEKKRLTRIAKNREDLKDHCGANMAKVDLFLDEFARELDIAFRAKQTQPNQ</sequence>